<dbReference type="Proteomes" id="UP000239747">
    <property type="component" value="Unassembled WGS sequence"/>
</dbReference>
<name>A0A2S7U6T6_9FLAO</name>
<comment type="caution">
    <text evidence="3">The sequence shown here is derived from an EMBL/GenBank/DDBJ whole genome shotgun (WGS) entry which is preliminary data.</text>
</comment>
<protein>
    <recommendedName>
        <fullName evidence="2">PL28 ulvan lyase domain-containing protein</fullName>
    </recommendedName>
</protein>
<dbReference type="Pfam" id="PF22826">
    <property type="entry name" value="PL28"/>
    <property type="match status" value="1"/>
</dbReference>
<evidence type="ECO:0000313" key="4">
    <source>
        <dbReference type="Proteomes" id="UP000239747"/>
    </source>
</evidence>
<evidence type="ECO:0000259" key="2">
    <source>
        <dbReference type="Pfam" id="PF22826"/>
    </source>
</evidence>
<organism evidence="3 4">
    <name type="scientific">Nonlabens arenilitoris</name>
    <dbReference type="NCBI Taxonomy" id="1217969"/>
    <lineage>
        <taxon>Bacteria</taxon>
        <taxon>Pseudomonadati</taxon>
        <taxon>Bacteroidota</taxon>
        <taxon>Flavobacteriia</taxon>
        <taxon>Flavobacteriales</taxon>
        <taxon>Flavobacteriaceae</taxon>
        <taxon>Nonlabens</taxon>
    </lineage>
</organism>
<sequence>MLNYYFWINKGFMRKLRLIIIQSISLIVLIGFTACTKEDTMESDQQTIQDPDPDPVAQSDEDTEPIVDCTNVGTNSTRDTDIPNPRNIGDIDDRSCYANYKESSILGKFWGIYNITDGSNHIDAPNTLQPRIERSLSRSQATGAGSYARFRGILRILEVGDTGSFDTSGSYFMQAKGKHTGGGGSPDPAICLYRAHPVYGDDGNGNQVQVSFDIYREQINFRGGSGSAGRTVVFLKNVAKNEEVQIELEVGFRQDPNNPSQTIHYADAKIGGEEFNWNIPEPERGTESGIRYGAYRVRGGRAQMRWANTSYTKDEVN</sequence>
<evidence type="ECO:0000256" key="1">
    <source>
        <dbReference type="SAM" id="MobiDB-lite"/>
    </source>
</evidence>
<gene>
    <name evidence="3" type="ORF">BST92_01670</name>
</gene>
<dbReference type="EMBL" id="MTPW01000001">
    <property type="protein sequence ID" value="PQJ30716.1"/>
    <property type="molecule type" value="Genomic_DNA"/>
</dbReference>
<proteinExistence type="predicted"/>
<dbReference type="InterPro" id="IPR054591">
    <property type="entry name" value="PL28"/>
</dbReference>
<dbReference type="AlphaFoldDB" id="A0A2S7U6T6"/>
<feature type="region of interest" description="Disordered" evidence="1">
    <location>
        <begin position="41"/>
        <end position="87"/>
    </location>
</feature>
<keyword evidence="4" id="KW-1185">Reference proteome</keyword>
<reference evidence="3 4" key="1">
    <citation type="submission" date="2017-01" db="EMBL/GenBank/DDBJ databases">
        <title>Trade-off between light-utilization and light-protection in marine flavobacteria.</title>
        <authorList>
            <person name="Kumagai Y."/>
            <person name="Yoshizawa S."/>
            <person name="Kogure K."/>
            <person name="Iwasaki W."/>
        </authorList>
    </citation>
    <scope>NUCLEOTIDE SEQUENCE [LARGE SCALE GENOMIC DNA]</scope>
    <source>
        <strain evidence="3 4">KCTC 32109</strain>
    </source>
</reference>
<accession>A0A2S7U6T6</accession>
<evidence type="ECO:0000313" key="3">
    <source>
        <dbReference type="EMBL" id="PQJ30716.1"/>
    </source>
</evidence>
<feature type="domain" description="PL28 ulvan lyase" evidence="2">
    <location>
        <begin position="58"/>
        <end position="314"/>
    </location>
</feature>